<comment type="caution">
    <text evidence="1">The sequence shown here is derived from an EMBL/GenBank/DDBJ whole genome shotgun (WGS) entry which is preliminary data.</text>
</comment>
<dbReference type="EMBL" id="JAMZEK010000001">
    <property type="protein sequence ID" value="MCP1373695.1"/>
    <property type="molecule type" value="Genomic_DNA"/>
</dbReference>
<accession>A0ABT1F8J6</accession>
<evidence type="ECO:0000313" key="2">
    <source>
        <dbReference type="Proteomes" id="UP001204615"/>
    </source>
</evidence>
<reference evidence="1 2" key="1">
    <citation type="submission" date="2022-06" db="EMBL/GenBank/DDBJ databases">
        <title>Dyella sp. Sa strain:Sa Genome sequencing.</title>
        <authorList>
            <person name="Park S."/>
        </authorList>
    </citation>
    <scope>NUCLEOTIDE SEQUENCE [LARGE SCALE GENOMIC DNA]</scope>
    <source>
        <strain evidence="1 2">Sa</strain>
    </source>
</reference>
<dbReference type="RefSeq" id="WP_253565467.1">
    <property type="nucleotide sequence ID" value="NZ_JAMZEK010000001.1"/>
</dbReference>
<dbReference type="Proteomes" id="UP001204615">
    <property type="component" value="Unassembled WGS sequence"/>
</dbReference>
<proteinExistence type="predicted"/>
<name>A0ABT1F8J6_9GAMM</name>
<sequence>MTFDTGFFGIRADEDEATHPGRYGEALARWMQQRLEARGVITEGVIAEDFGWLVIVTRKPFLRWLGCGNLDGSTTEWSPFPCSRVVTGRPAVREATPP</sequence>
<evidence type="ECO:0000313" key="1">
    <source>
        <dbReference type="EMBL" id="MCP1373695.1"/>
    </source>
</evidence>
<gene>
    <name evidence="1" type="ORF">NC595_06430</name>
</gene>
<organism evidence="1 2">
    <name type="scientific">Dyella lutea</name>
    <dbReference type="NCBI Taxonomy" id="2950441"/>
    <lineage>
        <taxon>Bacteria</taxon>
        <taxon>Pseudomonadati</taxon>
        <taxon>Pseudomonadota</taxon>
        <taxon>Gammaproteobacteria</taxon>
        <taxon>Lysobacterales</taxon>
        <taxon>Rhodanobacteraceae</taxon>
        <taxon>Dyella</taxon>
    </lineage>
</organism>
<keyword evidence="2" id="KW-1185">Reference proteome</keyword>
<protein>
    <submittedName>
        <fullName evidence="1">Uncharacterized protein</fullName>
    </submittedName>
</protein>